<comment type="caution">
    <text evidence="4">The sequence shown here is derived from an EMBL/GenBank/DDBJ whole genome shotgun (WGS) entry which is preliminary data.</text>
</comment>
<proteinExistence type="predicted"/>
<dbReference type="InterPro" id="IPR000086">
    <property type="entry name" value="NUDIX_hydrolase_dom"/>
</dbReference>
<evidence type="ECO:0000259" key="3">
    <source>
        <dbReference type="PROSITE" id="PS51462"/>
    </source>
</evidence>
<dbReference type="PRINTS" id="PR00502">
    <property type="entry name" value="NUDIXFAMILY"/>
</dbReference>
<evidence type="ECO:0000313" key="4">
    <source>
        <dbReference type="EMBL" id="MBB3023610.1"/>
    </source>
</evidence>
<dbReference type="Proteomes" id="UP000568050">
    <property type="component" value="Unassembled WGS sequence"/>
</dbReference>
<accession>A0A839QXP9</accession>
<dbReference type="AlphaFoldDB" id="A0A839QXP9"/>
<evidence type="ECO:0000256" key="1">
    <source>
        <dbReference type="ARBA" id="ARBA00001946"/>
    </source>
</evidence>
<dbReference type="EMBL" id="JACHWP010000008">
    <property type="protein sequence ID" value="MBB3023610.1"/>
    <property type="molecule type" value="Genomic_DNA"/>
</dbReference>
<keyword evidence="5" id="KW-1185">Reference proteome</keyword>
<dbReference type="PANTHER" id="PTHR43046">
    <property type="entry name" value="GDP-MANNOSE MANNOSYL HYDROLASE"/>
    <property type="match status" value="1"/>
</dbReference>
<evidence type="ECO:0000256" key="2">
    <source>
        <dbReference type="ARBA" id="ARBA00022801"/>
    </source>
</evidence>
<evidence type="ECO:0000313" key="5">
    <source>
        <dbReference type="Proteomes" id="UP000568050"/>
    </source>
</evidence>
<dbReference type="SUPFAM" id="SSF55811">
    <property type="entry name" value="Nudix"/>
    <property type="match status" value="1"/>
</dbReference>
<dbReference type="InterPro" id="IPR015797">
    <property type="entry name" value="NUDIX_hydrolase-like_dom_sf"/>
</dbReference>
<gene>
    <name evidence="4" type="ORF">FHX50_001907</name>
</gene>
<dbReference type="RefSeq" id="WP_183376944.1">
    <property type="nucleotide sequence ID" value="NZ_CBCSFZ010000027.1"/>
</dbReference>
<sequence>MELDPGYSNVRTGVRALIQADGHILLEEFSDPVTGGRFFAVPGGGLEHGETVQDGVRRECLEEIGVQVRVHDLAVVCEVISERLGRQDGKPTGSRFHQINLMFWCGLEQGEEPGLGALPDSQNQTGAAWLPIERLHEFDVRPRVIAAWLQTDASVRPRLIADTNR</sequence>
<feature type="domain" description="Nudix hydrolase" evidence="3">
    <location>
        <begin position="9"/>
        <end position="151"/>
    </location>
</feature>
<reference evidence="4 5" key="1">
    <citation type="submission" date="2020-08" db="EMBL/GenBank/DDBJ databases">
        <title>Sequencing the genomes of 1000 actinobacteria strains.</title>
        <authorList>
            <person name="Klenk H.-P."/>
        </authorList>
    </citation>
    <scope>NUCLEOTIDE SEQUENCE [LARGE SCALE GENOMIC DNA]</scope>
    <source>
        <strain evidence="4 5">DSM 23040</strain>
    </source>
</reference>
<keyword evidence="2" id="KW-0378">Hydrolase</keyword>
<protein>
    <submittedName>
        <fullName evidence="4">ADP-ribose pyrophosphatase YjhB (NUDIX family)</fullName>
    </submittedName>
</protein>
<organism evidence="4 5">
    <name type="scientific">Helcobacillus massiliensis</name>
    <dbReference type="NCBI Taxonomy" id="521392"/>
    <lineage>
        <taxon>Bacteria</taxon>
        <taxon>Bacillati</taxon>
        <taxon>Actinomycetota</taxon>
        <taxon>Actinomycetes</taxon>
        <taxon>Micrococcales</taxon>
        <taxon>Dermabacteraceae</taxon>
        <taxon>Helcobacillus</taxon>
    </lineage>
</organism>
<dbReference type="InterPro" id="IPR020476">
    <property type="entry name" value="Nudix_hydrolase"/>
</dbReference>
<dbReference type="GO" id="GO:0016787">
    <property type="term" value="F:hydrolase activity"/>
    <property type="evidence" value="ECO:0007669"/>
    <property type="project" value="UniProtKB-KW"/>
</dbReference>
<name>A0A839QXP9_9MICO</name>
<dbReference type="PANTHER" id="PTHR43046:SF14">
    <property type="entry name" value="MUTT_NUDIX FAMILY PROTEIN"/>
    <property type="match status" value="1"/>
</dbReference>
<dbReference type="Gene3D" id="3.90.79.10">
    <property type="entry name" value="Nucleoside Triphosphate Pyrophosphohydrolase"/>
    <property type="match status" value="1"/>
</dbReference>
<comment type="cofactor">
    <cofactor evidence="1">
        <name>Mg(2+)</name>
        <dbReference type="ChEBI" id="CHEBI:18420"/>
    </cofactor>
</comment>
<dbReference type="Pfam" id="PF00293">
    <property type="entry name" value="NUDIX"/>
    <property type="match status" value="1"/>
</dbReference>
<dbReference type="PROSITE" id="PS51462">
    <property type="entry name" value="NUDIX"/>
    <property type="match status" value="1"/>
</dbReference>